<feature type="transmembrane region" description="Helical" evidence="1">
    <location>
        <begin position="43"/>
        <end position="61"/>
    </location>
</feature>
<protein>
    <submittedName>
        <fullName evidence="2">Uncharacterized protein</fullName>
    </submittedName>
</protein>
<evidence type="ECO:0000313" key="2">
    <source>
        <dbReference type="EMBL" id="MDE8033923.1"/>
    </source>
</evidence>
<keyword evidence="1" id="KW-1133">Transmembrane helix</keyword>
<evidence type="ECO:0000313" key="3">
    <source>
        <dbReference type="Proteomes" id="UP001142444"/>
    </source>
</evidence>
<dbReference type="AlphaFoldDB" id="A0A9X4G298"/>
<comment type="caution">
    <text evidence="2">The sequence shown here is derived from an EMBL/GenBank/DDBJ whole genome shotgun (WGS) entry which is preliminary data.</text>
</comment>
<dbReference type="EMBL" id="JAPHVQ010000001">
    <property type="protein sequence ID" value="MDE8033923.1"/>
    <property type="molecule type" value="Genomic_DNA"/>
</dbReference>
<reference evidence="2" key="1">
    <citation type="submission" date="2022-11" db="EMBL/GenBank/DDBJ databases">
        <authorList>
            <person name="Kamali M."/>
            <person name="Peak L."/>
            <person name="Go Y.Y."/>
            <person name="Balasuriya U.B.R."/>
            <person name="Carossino M."/>
        </authorList>
    </citation>
    <scope>NUCLEOTIDE SEQUENCE</scope>
    <source>
        <strain evidence="2">4524</strain>
    </source>
</reference>
<keyword evidence="1" id="KW-0812">Transmembrane</keyword>
<feature type="transmembrane region" description="Helical" evidence="1">
    <location>
        <begin position="5"/>
        <end position="23"/>
    </location>
</feature>
<dbReference type="Proteomes" id="UP001142444">
    <property type="component" value="Unassembled WGS sequence"/>
</dbReference>
<evidence type="ECO:0000256" key="1">
    <source>
        <dbReference type="SAM" id="Phobius"/>
    </source>
</evidence>
<keyword evidence="1" id="KW-0472">Membrane</keyword>
<accession>A0A9X4G298</accession>
<reference evidence="2" key="2">
    <citation type="journal article" date="2023" name="Pathogens">
        <title>Pathological Features and Genomic Characterization of an Actinobacillus equuli subsp. equuli Bearing Unique Virulence-Associated Genes from an Adult Horse with Pleuropneumonia.</title>
        <authorList>
            <person name="Kamali M."/>
            <person name="Carossino M."/>
            <person name="Del Piero F."/>
            <person name="Peak L."/>
            <person name="Mitchell M.S."/>
            <person name="Willette J."/>
            <person name="Baker R."/>
            <person name="Li F."/>
            <person name="Kenez A."/>
            <person name="Balasuriya U.B.R."/>
            <person name="Go Y.Y."/>
        </authorList>
    </citation>
    <scope>NUCLEOTIDE SEQUENCE</scope>
    <source>
        <strain evidence="2">4524</strain>
    </source>
</reference>
<organism evidence="2 3">
    <name type="scientific">Actinobacillus equuli subsp. equuli</name>
    <dbReference type="NCBI Taxonomy" id="202947"/>
    <lineage>
        <taxon>Bacteria</taxon>
        <taxon>Pseudomonadati</taxon>
        <taxon>Pseudomonadota</taxon>
        <taxon>Gammaproteobacteria</taxon>
        <taxon>Pasteurellales</taxon>
        <taxon>Pasteurellaceae</taxon>
        <taxon>Actinobacillus</taxon>
    </lineage>
</organism>
<sequence length="65" mass="7734">MRTVFFLVLGYLIVSVIIFISYVTIEIIFDEKYINYTLLLKEAFVDMVFPYFIIVLFKGLLSKRN</sequence>
<gene>
    <name evidence="2" type="ORF">OQ257_01890</name>
</gene>
<keyword evidence="3" id="KW-1185">Reference proteome</keyword>
<dbReference type="RefSeq" id="WP_275217192.1">
    <property type="nucleotide sequence ID" value="NZ_JAPHVQ010000001.1"/>
</dbReference>
<proteinExistence type="predicted"/>
<name>A0A9X4G298_ACTEU</name>